<dbReference type="InterPro" id="IPR049053">
    <property type="entry name" value="AFCA-like_C"/>
</dbReference>
<reference evidence="4 5" key="1">
    <citation type="submission" date="2021-05" db="EMBL/GenBank/DDBJ databases">
        <title>Phylogenetic classification of ten novel species belonging to the genus Bifidobacterium comprising B. colchicus sp. nov., B. abeli sp. nov., B. bicoloris sp. nov., B. guerezis sp. nov., B. rosaliae sp. nov., B. santillanensis sp. nov., B. argentati sp. nov., B. amazzoni sp. nov., B. pluviali sp. nov., and B. pinnaculum sp. nov.</title>
        <authorList>
            <person name="Lugli G.A."/>
            <person name="Ruiz Garcia L."/>
            <person name="Margolles A."/>
            <person name="Ventura M."/>
        </authorList>
    </citation>
    <scope>NUCLEOTIDE SEQUENCE [LARGE SCALE GENOMIC DNA]</scope>
    <source>
        <strain evidence="4 5">82T10</strain>
    </source>
</reference>
<evidence type="ECO:0000313" key="4">
    <source>
        <dbReference type="EMBL" id="MBW3092713.1"/>
    </source>
</evidence>
<evidence type="ECO:0000259" key="3">
    <source>
        <dbReference type="Pfam" id="PF22124"/>
    </source>
</evidence>
<organism evidence="4 5">
    <name type="scientific">Bifidobacterium miconis</name>
    <dbReference type="NCBI Taxonomy" id="2834435"/>
    <lineage>
        <taxon>Bacteria</taxon>
        <taxon>Bacillati</taxon>
        <taxon>Actinomycetota</taxon>
        <taxon>Actinomycetes</taxon>
        <taxon>Bifidobacteriales</taxon>
        <taxon>Bifidobacteriaceae</taxon>
        <taxon>Bifidobacterium</taxon>
    </lineage>
</organism>
<dbReference type="PANTHER" id="PTHR31084:SF0">
    <property type="entry name" value="ALPHA-L-FUCOSIDASE 2"/>
    <property type="match status" value="1"/>
</dbReference>
<keyword evidence="5" id="KW-1185">Reference proteome</keyword>
<dbReference type="GO" id="GO:0016787">
    <property type="term" value="F:hydrolase activity"/>
    <property type="evidence" value="ECO:0007669"/>
    <property type="project" value="UniProtKB-KW"/>
</dbReference>
<dbReference type="Proteomes" id="UP000700815">
    <property type="component" value="Unassembled WGS sequence"/>
</dbReference>
<evidence type="ECO:0000259" key="1">
    <source>
        <dbReference type="Pfam" id="PF14498"/>
    </source>
</evidence>
<keyword evidence="4" id="KW-0378">Hydrolase</keyword>
<evidence type="ECO:0000313" key="5">
    <source>
        <dbReference type="Proteomes" id="UP000700815"/>
    </source>
</evidence>
<dbReference type="EMBL" id="JAHBBH010000016">
    <property type="protein sequence ID" value="MBW3092713.1"/>
    <property type="molecule type" value="Genomic_DNA"/>
</dbReference>
<dbReference type="PIRSF" id="PIRSF007663">
    <property type="entry name" value="UCP007663"/>
    <property type="match status" value="1"/>
</dbReference>
<dbReference type="Pfam" id="PF14498">
    <property type="entry name" value="Glyco_hyd_65N_2"/>
    <property type="match status" value="1"/>
</dbReference>
<protein>
    <submittedName>
        <fullName evidence="4">Glycoside hydrolase family 95 protein</fullName>
    </submittedName>
</protein>
<dbReference type="RefSeq" id="WP_219058777.1">
    <property type="nucleotide sequence ID" value="NZ_JAHBBH010000016.1"/>
</dbReference>
<feature type="domain" description="Alpha fucosidase A-like C-terminal" evidence="2">
    <location>
        <begin position="717"/>
        <end position="775"/>
    </location>
</feature>
<dbReference type="Pfam" id="PF21307">
    <property type="entry name" value="Glyco_hydro_95_C"/>
    <property type="match status" value="1"/>
</dbReference>
<sequence length="796" mass="88464">MIAFNTPARQWHEGLPIGNGHLGAMVLNDPHGDTLWINDDELWSGFPHTAEEESEGITPQLVERVRDEAKQGHYVVASEMLADATRGCEDTQMYEPFGKIDISMVHEGTADEADPKVDRSLDLGTAIVSARYRWDDGRSTRIETFVSAPGDALVYRIESTYAMNVTIGSSDGFLTGASAIVAGPLRGILELTGQCPGRHVPDADAPGKGGGDDYRGVGMGYAGLLRVQLDHGSVEADDRGRLHCFGATCVTMTLRTRSGWRGSDHMPEHDSSVVLASLCGDGEKDAWPTRGEYERLRAEHVDDYRRLYDRVSLRLDPDSLDDDRRWDMHRRLQAVANGDRAVARHLVCDMFDYGRYLLISSSRPGTQAANLQGIWNKDKIPAWYCDYTTNINVQMNYWLTGPCALPELIEPLVRMNLELLDNGRTTARRCFGVSGSAVFHNVDLWRKATAAKGDPSWAYWPFGQAWMCRNLFDQYLFTRDLDYLRMIWPIMCDSVRFCLGVLSETDRGLAVCPATSPENLFMSEGKACSVSYYSENTLAIVRNLFRDFLSGAGDLEDAGNGELPVGERRLVDDVRSVIGRIVPTRIGADGRVMEWNESFDEQDRQHRHMSHLYELHPGTGITRATPRLADAARRSLQVRGDEGTGWSLAWRLIMWARLGDGGHAELLIDRFLRLVDPDAAMGVRNGGVYANGLCAHPPFQIDGNFGFTAAVAEMLVQSHDGAVTLLPAIPDDWEAGEVRGLRARGGVAVSMRWRDGRVECSLESDRRQHVLVRVGGKTRDLLLEPGRTEGLCAVFR</sequence>
<evidence type="ECO:0000259" key="2">
    <source>
        <dbReference type="Pfam" id="PF21307"/>
    </source>
</evidence>
<dbReference type="InterPro" id="IPR016518">
    <property type="entry name" value="Alpha-L-fucosidase"/>
</dbReference>
<dbReference type="InterPro" id="IPR027414">
    <property type="entry name" value="GH95_N_dom"/>
</dbReference>
<comment type="caution">
    <text evidence="4">The sequence shown here is derived from an EMBL/GenBank/DDBJ whole genome shotgun (WGS) entry which is preliminary data.</text>
</comment>
<name>A0ABS6WF84_9BIFI</name>
<accession>A0ABS6WF84</accession>
<gene>
    <name evidence="4" type="ORF">KIH79_07080</name>
</gene>
<dbReference type="Pfam" id="PF22124">
    <property type="entry name" value="Glyco_hydro_95_cat"/>
    <property type="match status" value="1"/>
</dbReference>
<proteinExistence type="predicted"/>
<dbReference type="InterPro" id="IPR054363">
    <property type="entry name" value="GH95_cat"/>
</dbReference>
<dbReference type="PANTHER" id="PTHR31084">
    <property type="entry name" value="ALPHA-L-FUCOSIDASE 2"/>
    <property type="match status" value="1"/>
</dbReference>
<feature type="domain" description="Glycosyl hydrolase family 95 catalytic" evidence="3">
    <location>
        <begin position="293"/>
        <end position="715"/>
    </location>
</feature>
<feature type="domain" description="Glycosyl hydrolase family 95 N-terminal" evidence="1">
    <location>
        <begin position="3"/>
        <end position="260"/>
    </location>
</feature>